<accession>A0A9W5Y5L6</accession>
<dbReference type="InterPro" id="IPR023753">
    <property type="entry name" value="FAD/NAD-binding_dom"/>
</dbReference>
<sequence>MSKKNIVILGAGYGGVQAAKILSKKYKKNNDVEITLIDRNPIHTLMTELHEVAGGRVEPDSVQVDLRKIFYKTKVNIITEEVKTVDVNKQALTTEFSEYKYDYLILGTGSEPAYFGIPGVKENGFSLWSLNDALKIRHHIEEMFKLASRERNEQKRQAMLTFAVAGAGFTGIEMIGELMEWKKKLCKEYNVDLNDVKLMVVEALGNILNILDEKMALKAEQYMVRNNVEILKNSAITEVTPNEVNLKDGRKISTRTLIWTCGVQGNSFAKEFGLTLNNRGRVSTNEFMQSLDKENVYVVGDAAFLEENSKPLPQIVEAALQTAETVSHNIIADIEKSEKKAFKSNYHGFMVSIGSHYAVADVGGMKLTGFLATAMKHMVNLHYLFGVGGFYLIFRYLFHEFFDIKERRSMIGGHASAKSPSFWLIPLRLYIGSMWVLEALKKLIGEQTWANASGFGKITSGLGPDSWFKAGNIKLPFDWLLDGTASASVADSTSNAAPQVTPILSSMPGFFKAIMKIMIPNPEVAIWFQRIVVCTELGIGLCLLAGLFTWLASAASAFLTVNFVLSAMAGYDILWFFFGAIALMAGAGKSVGLDYFVMPWLGKHLGNFWLGKQKPIYKNETSVYSNGTSAKL</sequence>
<reference evidence="10" key="1">
    <citation type="journal article" date="2023" name="Int. J. Syst. Evol. Microbiol.">
        <title>&lt;i&gt;Clostridium folliculivorans&lt;/i&gt; sp. nov., isolated from soil samples of an organic paddy in Japan.</title>
        <authorList>
            <person name="Tazawa J."/>
            <person name="Kobayashi H."/>
            <person name="Tanizawa Y."/>
            <person name="Uchino A."/>
            <person name="Tanaka F."/>
            <person name="Urashima Y."/>
            <person name="Miura S."/>
            <person name="Sakamoto M."/>
            <person name="Ohkuma M."/>
            <person name="Tohno M."/>
        </authorList>
    </citation>
    <scope>NUCLEOTIDE SEQUENCE</scope>
    <source>
        <strain evidence="10">D1-1</strain>
    </source>
</reference>
<evidence type="ECO:0000256" key="6">
    <source>
        <dbReference type="ARBA" id="ARBA00023027"/>
    </source>
</evidence>
<dbReference type="Proteomes" id="UP001057868">
    <property type="component" value="Unassembled WGS sequence"/>
</dbReference>
<proteinExistence type="inferred from homology"/>
<organism evidence="10 11">
    <name type="scientific">Clostridium folliculivorans</name>
    <dbReference type="NCBI Taxonomy" id="2886038"/>
    <lineage>
        <taxon>Bacteria</taxon>
        <taxon>Bacillati</taxon>
        <taxon>Bacillota</taxon>
        <taxon>Clostridia</taxon>
        <taxon>Eubacteriales</taxon>
        <taxon>Clostridiaceae</taxon>
        <taxon>Clostridium</taxon>
    </lineage>
</organism>
<evidence type="ECO:0000256" key="3">
    <source>
        <dbReference type="ARBA" id="ARBA00022630"/>
    </source>
</evidence>
<dbReference type="RefSeq" id="WP_261853870.1">
    <property type="nucleotide sequence ID" value="NZ_BQXY01000008.1"/>
</dbReference>
<keyword evidence="5" id="KW-0560">Oxidoreductase</keyword>
<keyword evidence="8" id="KW-0472">Membrane</keyword>
<keyword evidence="8" id="KW-1133">Transmembrane helix</keyword>
<dbReference type="EC" id="1.6.5.9" evidence="2"/>
<gene>
    <name evidence="10" type="ORF">CFOLD11_38190</name>
</gene>
<dbReference type="PANTHER" id="PTHR43706">
    <property type="entry name" value="NADH DEHYDROGENASE"/>
    <property type="match status" value="1"/>
</dbReference>
<evidence type="ECO:0000259" key="9">
    <source>
        <dbReference type="Pfam" id="PF07992"/>
    </source>
</evidence>
<evidence type="ECO:0000256" key="2">
    <source>
        <dbReference type="ARBA" id="ARBA00012637"/>
    </source>
</evidence>
<evidence type="ECO:0000256" key="1">
    <source>
        <dbReference type="ARBA" id="ARBA00005272"/>
    </source>
</evidence>
<dbReference type="PANTHER" id="PTHR43706:SF47">
    <property type="entry name" value="EXTERNAL NADH-UBIQUINONE OXIDOREDUCTASE 1, MITOCHONDRIAL-RELATED"/>
    <property type="match status" value="1"/>
</dbReference>
<dbReference type="SUPFAM" id="SSF51905">
    <property type="entry name" value="FAD/NAD(P)-binding domain"/>
    <property type="match status" value="1"/>
</dbReference>
<keyword evidence="8" id="KW-0812">Transmembrane</keyword>
<dbReference type="Pfam" id="PF07992">
    <property type="entry name" value="Pyr_redox_2"/>
    <property type="match status" value="1"/>
</dbReference>
<dbReference type="EMBL" id="BQXY01000008">
    <property type="protein sequence ID" value="GKU26992.1"/>
    <property type="molecule type" value="Genomic_DNA"/>
</dbReference>
<protein>
    <recommendedName>
        <fullName evidence="2">NADH:ubiquinone reductase (non-electrogenic)</fullName>
        <ecNumber evidence="2">1.6.5.9</ecNumber>
    </recommendedName>
</protein>
<feature type="transmembrane region" description="Helical" evidence="8">
    <location>
        <begin position="381"/>
        <end position="398"/>
    </location>
</feature>
<feature type="domain" description="FAD/NAD(P)-binding" evidence="9">
    <location>
        <begin position="5"/>
        <end position="322"/>
    </location>
</feature>
<name>A0A9W5Y5L6_9CLOT</name>
<feature type="transmembrane region" description="Helical" evidence="8">
    <location>
        <begin position="573"/>
        <end position="597"/>
    </location>
</feature>
<dbReference type="PRINTS" id="PR00411">
    <property type="entry name" value="PNDRDTASEI"/>
</dbReference>
<keyword evidence="3" id="KW-0285">Flavoprotein</keyword>
<dbReference type="PRINTS" id="PR00368">
    <property type="entry name" value="FADPNR"/>
</dbReference>
<keyword evidence="6" id="KW-0520">NAD</keyword>
<dbReference type="Gene3D" id="3.50.50.100">
    <property type="match status" value="1"/>
</dbReference>
<dbReference type="GO" id="GO:0050136">
    <property type="term" value="F:NADH dehydrogenase (quinone) (non-electrogenic) activity"/>
    <property type="evidence" value="ECO:0007669"/>
    <property type="project" value="UniProtKB-EC"/>
</dbReference>
<evidence type="ECO:0000256" key="8">
    <source>
        <dbReference type="SAM" id="Phobius"/>
    </source>
</evidence>
<evidence type="ECO:0000256" key="4">
    <source>
        <dbReference type="ARBA" id="ARBA00022827"/>
    </source>
</evidence>
<evidence type="ECO:0000256" key="5">
    <source>
        <dbReference type="ARBA" id="ARBA00023002"/>
    </source>
</evidence>
<comment type="catalytic activity">
    <reaction evidence="7">
        <text>a quinone + NADH + H(+) = a quinol + NAD(+)</text>
        <dbReference type="Rhea" id="RHEA:46160"/>
        <dbReference type="ChEBI" id="CHEBI:15378"/>
        <dbReference type="ChEBI" id="CHEBI:24646"/>
        <dbReference type="ChEBI" id="CHEBI:57540"/>
        <dbReference type="ChEBI" id="CHEBI:57945"/>
        <dbReference type="ChEBI" id="CHEBI:132124"/>
        <dbReference type="EC" id="1.6.5.9"/>
    </reaction>
</comment>
<comment type="similarity">
    <text evidence="1">Belongs to the NADH dehydrogenase family.</text>
</comment>
<evidence type="ECO:0000313" key="10">
    <source>
        <dbReference type="EMBL" id="GKU26992.1"/>
    </source>
</evidence>
<keyword evidence="11" id="KW-1185">Reference proteome</keyword>
<feature type="transmembrane region" description="Helical" evidence="8">
    <location>
        <begin position="537"/>
        <end position="561"/>
    </location>
</feature>
<dbReference type="AlphaFoldDB" id="A0A9W5Y5L6"/>
<dbReference type="InterPro" id="IPR036188">
    <property type="entry name" value="FAD/NAD-bd_sf"/>
</dbReference>
<evidence type="ECO:0000256" key="7">
    <source>
        <dbReference type="ARBA" id="ARBA00047599"/>
    </source>
</evidence>
<evidence type="ECO:0000313" key="11">
    <source>
        <dbReference type="Proteomes" id="UP001057868"/>
    </source>
</evidence>
<keyword evidence="4" id="KW-0274">FAD</keyword>
<dbReference type="InterPro" id="IPR045024">
    <property type="entry name" value="NDH-2"/>
</dbReference>
<comment type="caution">
    <text evidence="10">The sequence shown here is derived from an EMBL/GenBank/DDBJ whole genome shotgun (WGS) entry which is preliminary data.</text>
</comment>